<dbReference type="AlphaFoldDB" id="A0A837DDV7"/>
<accession>A0A837DDV7</accession>
<comment type="caution">
    <text evidence="1">The sequence shown here is derived from an EMBL/GenBank/DDBJ whole genome shotgun (WGS) entry which is preliminary data.</text>
</comment>
<protein>
    <submittedName>
        <fullName evidence="1">Uncharacterized protein</fullName>
    </submittedName>
</protein>
<gene>
    <name evidence="1" type="ORF">MINT15_08470</name>
</gene>
<proteinExistence type="predicted"/>
<organism evidence="1 2">
    <name type="scientific">Saccharomonospora viridis</name>
    <dbReference type="NCBI Taxonomy" id="1852"/>
    <lineage>
        <taxon>Bacteria</taxon>
        <taxon>Bacillati</taxon>
        <taxon>Actinomycetota</taxon>
        <taxon>Actinomycetes</taxon>
        <taxon>Pseudonocardiales</taxon>
        <taxon>Pseudonocardiaceae</taxon>
        <taxon>Saccharomonospora</taxon>
    </lineage>
</organism>
<evidence type="ECO:0000313" key="1">
    <source>
        <dbReference type="EMBL" id="KHF45630.1"/>
    </source>
</evidence>
<name>A0A837DDV7_9PSEU</name>
<evidence type="ECO:0000313" key="2">
    <source>
        <dbReference type="Proteomes" id="UP000030848"/>
    </source>
</evidence>
<dbReference type="EMBL" id="JRZE01000002">
    <property type="protein sequence ID" value="KHF45630.1"/>
    <property type="molecule type" value="Genomic_DNA"/>
</dbReference>
<reference evidence="1 2" key="1">
    <citation type="submission" date="2014-10" db="EMBL/GenBank/DDBJ databases">
        <title>Genome sequence of Micropolyspora internatus JCM3315.</title>
        <authorList>
            <person name="Shin S.-K."/>
            <person name="Yi H."/>
        </authorList>
    </citation>
    <scope>NUCLEOTIDE SEQUENCE [LARGE SCALE GENOMIC DNA]</scope>
    <source>
        <strain evidence="1 2">JCM 3315</strain>
    </source>
</reference>
<sequence length="37" mass="4021">MMGWGVINSRMSCAMRSPSLARSLTPDRVPGCRVVTP</sequence>
<dbReference type="Proteomes" id="UP000030848">
    <property type="component" value="Unassembled WGS sequence"/>
</dbReference>